<dbReference type="PANTHER" id="PTHR32234">
    <property type="entry name" value="THIOL:DISULFIDE INTERCHANGE PROTEIN DSBD"/>
    <property type="match status" value="1"/>
</dbReference>
<feature type="transmembrane region" description="Helical" evidence="8">
    <location>
        <begin position="554"/>
        <end position="576"/>
    </location>
</feature>
<dbReference type="Pfam" id="PF11412">
    <property type="entry name" value="DsbD_N"/>
    <property type="match status" value="1"/>
</dbReference>
<dbReference type="GO" id="GO:0045454">
    <property type="term" value="P:cell redox homeostasis"/>
    <property type="evidence" value="ECO:0007669"/>
    <property type="project" value="TreeGrafter"/>
</dbReference>
<organism evidence="10 11">
    <name type="scientific">Lampropedia aestuarii</name>
    <dbReference type="NCBI Taxonomy" id="2562762"/>
    <lineage>
        <taxon>Bacteria</taxon>
        <taxon>Pseudomonadati</taxon>
        <taxon>Pseudomonadota</taxon>
        <taxon>Betaproteobacteria</taxon>
        <taxon>Burkholderiales</taxon>
        <taxon>Comamonadaceae</taxon>
        <taxon>Lampropedia</taxon>
    </lineage>
</organism>
<comment type="caution">
    <text evidence="10">The sequence shown here is derived from an EMBL/GenBank/DDBJ whole genome shotgun (WGS) entry which is preliminary data.</text>
</comment>
<evidence type="ECO:0000256" key="5">
    <source>
        <dbReference type="ARBA" id="ARBA00022989"/>
    </source>
</evidence>
<evidence type="ECO:0000256" key="3">
    <source>
        <dbReference type="ARBA" id="ARBA00022692"/>
    </source>
</evidence>
<keyword evidence="4" id="KW-0201">Cytochrome c-type biogenesis</keyword>
<evidence type="ECO:0000256" key="7">
    <source>
        <dbReference type="SAM" id="MobiDB-lite"/>
    </source>
</evidence>
<feature type="transmembrane region" description="Helical" evidence="8">
    <location>
        <begin position="588"/>
        <end position="610"/>
    </location>
</feature>
<dbReference type="InterPro" id="IPR028250">
    <property type="entry name" value="DsbDN"/>
</dbReference>
<feature type="region of interest" description="Disordered" evidence="7">
    <location>
        <begin position="307"/>
        <end position="326"/>
    </location>
</feature>
<keyword evidence="2" id="KW-1003">Cell membrane</keyword>
<sequence>MRLGQAIFAHWVPLLLLLVVLCGPIAASPAWAQGLFSNAGNSSSIGHSERSVVQTPQVRAELVALAPDGIHAGDTIYLGLLLEHADGWHTYWKNPGDSGLPTELQWQLPDGWLASDIQWPTPLKLRIGQLANYGYEGLRLLPVAVTIPADWAPAPSGNPFAQSNEVTIGLQANWLVCKLECIPEFGDFLLTLPVELSTALQTPAFQNAWLDRPVLIAQAGTGSYAAAQGDQLTVRLEGLPNVLHGQELELFVDTPAVLQHGARAKQDWQQRWEDGAWIAQAPLSADRSASPSDQRLNVLVTRLSQSEGGTWDPAAPHQRSSAGLTPEHNVPAVDEAIGWELVVPITTGWTGATQAQPSPALLQALTENAQAHAAQSADAAGAASAPMASDWSWREWGWMLLFAFVGGLILNLMPCVFPILAIKALSIAQHSHRPAQRQRSAWAYGAGVVLSFAALGAAVLVLRGLGTQLGWGFQLQSPWFVAAMALLFSVMGLALAGLVQFGVWLPQRLRHGGQGEGSSAAFGSGVLAALVASPCTGPFMGAALGAALGFPFAAAISIFVIMGMGMALPMMALVWFPQLINRLPRPGAWMDTFRLAMAFPMFATVVWLLWVLAHQVGINGVFAWLAVLWALSFICWLLGKRPASTRAWTLHAVWWLALALPLSVGFWSGRFFVEAITNPPAALEQASSQQDLWQPWSAQAQTQSLAAKRPVFVDFTASWCITCQYNKATTLADAEVLADFAAADVQLLRADWTRQNPEITQALTALGRSGVPTYALHVPGQEPVVMTEILDKAQLRELLQKLR</sequence>
<feature type="transmembrane region" description="Helical" evidence="8">
    <location>
        <begin position="616"/>
        <end position="638"/>
    </location>
</feature>
<evidence type="ECO:0000313" key="10">
    <source>
        <dbReference type="EMBL" id="THJ35342.1"/>
    </source>
</evidence>
<evidence type="ECO:0000313" key="11">
    <source>
        <dbReference type="Proteomes" id="UP000306236"/>
    </source>
</evidence>
<comment type="subcellular location">
    <subcellularLocation>
        <location evidence="1">Cell membrane</location>
        <topology evidence="1">Multi-pass membrane protein</topology>
    </subcellularLocation>
</comment>
<dbReference type="SUPFAM" id="SSF52833">
    <property type="entry name" value="Thioredoxin-like"/>
    <property type="match status" value="1"/>
</dbReference>
<evidence type="ECO:0000256" key="8">
    <source>
        <dbReference type="SAM" id="Phobius"/>
    </source>
</evidence>
<dbReference type="PANTHER" id="PTHR32234:SF3">
    <property type="entry name" value="SUPPRESSION OF COPPER SENSITIVITY PROTEIN"/>
    <property type="match status" value="1"/>
</dbReference>
<dbReference type="AlphaFoldDB" id="A0A4V3YXI8"/>
<protein>
    <submittedName>
        <fullName evidence="10">Protein-disulfide reductase</fullName>
    </submittedName>
</protein>
<proteinExistence type="predicted"/>
<dbReference type="Proteomes" id="UP000306236">
    <property type="component" value="Unassembled WGS sequence"/>
</dbReference>
<reference evidence="10 11" key="1">
    <citation type="submission" date="2019-04" db="EMBL/GenBank/DDBJ databases">
        <title>Lampropedia sp YIM MLB12 draf genome.</title>
        <authorList>
            <person name="Wang Y.-X."/>
        </authorList>
    </citation>
    <scope>NUCLEOTIDE SEQUENCE [LARGE SCALE GENOMIC DNA]</scope>
    <source>
        <strain evidence="10 11">YIM MLB12</strain>
    </source>
</reference>
<accession>A0A4V3YXI8</accession>
<name>A0A4V3YXI8_9BURK</name>
<evidence type="ECO:0000256" key="2">
    <source>
        <dbReference type="ARBA" id="ARBA00022475"/>
    </source>
</evidence>
<dbReference type="EMBL" id="SSWX01000004">
    <property type="protein sequence ID" value="THJ35342.1"/>
    <property type="molecule type" value="Genomic_DNA"/>
</dbReference>
<dbReference type="InterPro" id="IPR035671">
    <property type="entry name" value="DsbD_gamma"/>
</dbReference>
<evidence type="ECO:0000259" key="9">
    <source>
        <dbReference type="PROSITE" id="PS51352"/>
    </source>
</evidence>
<dbReference type="InterPro" id="IPR003834">
    <property type="entry name" value="Cyt_c_assmbl_TM_dom"/>
</dbReference>
<keyword evidence="6 8" id="KW-0472">Membrane</keyword>
<evidence type="ECO:0000256" key="4">
    <source>
        <dbReference type="ARBA" id="ARBA00022748"/>
    </source>
</evidence>
<feature type="transmembrane region" description="Helical" evidence="8">
    <location>
        <begin position="441"/>
        <end position="462"/>
    </location>
</feature>
<dbReference type="PROSITE" id="PS51352">
    <property type="entry name" value="THIOREDOXIN_2"/>
    <property type="match status" value="1"/>
</dbReference>
<keyword evidence="11" id="KW-1185">Reference proteome</keyword>
<evidence type="ECO:0000256" key="6">
    <source>
        <dbReference type="ARBA" id="ARBA00023136"/>
    </source>
</evidence>
<dbReference type="InterPro" id="IPR013766">
    <property type="entry name" value="Thioredoxin_domain"/>
</dbReference>
<feature type="transmembrane region" description="Helical" evidence="8">
    <location>
        <begin position="482"/>
        <end position="505"/>
    </location>
</feature>
<feature type="transmembrane region" description="Helical" evidence="8">
    <location>
        <begin position="526"/>
        <end position="548"/>
    </location>
</feature>
<gene>
    <name evidence="10" type="ORF">E8K88_04650</name>
</gene>
<dbReference type="OrthoDB" id="9811036at2"/>
<keyword evidence="5 8" id="KW-1133">Transmembrane helix</keyword>
<dbReference type="GO" id="GO:0017004">
    <property type="term" value="P:cytochrome complex assembly"/>
    <property type="evidence" value="ECO:0007669"/>
    <property type="project" value="UniProtKB-KW"/>
</dbReference>
<dbReference type="CDD" id="cd02953">
    <property type="entry name" value="DsbDgamma"/>
    <property type="match status" value="1"/>
</dbReference>
<dbReference type="Pfam" id="PF02683">
    <property type="entry name" value="DsbD_TM"/>
    <property type="match status" value="1"/>
</dbReference>
<dbReference type="Pfam" id="PF13899">
    <property type="entry name" value="Thioredoxin_7"/>
    <property type="match status" value="1"/>
</dbReference>
<feature type="transmembrane region" description="Helical" evidence="8">
    <location>
        <begin position="396"/>
        <end position="420"/>
    </location>
</feature>
<dbReference type="Gene3D" id="3.40.30.10">
    <property type="entry name" value="Glutaredoxin"/>
    <property type="match status" value="1"/>
</dbReference>
<feature type="domain" description="Thioredoxin" evidence="9">
    <location>
        <begin position="672"/>
        <end position="803"/>
    </location>
</feature>
<feature type="transmembrane region" description="Helical" evidence="8">
    <location>
        <begin position="650"/>
        <end position="669"/>
    </location>
</feature>
<dbReference type="InterPro" id="IPR036249">
    <property type="entry name" value="Thioredoxin-like_sf"/>
</dbReference>
<dbReference type="GO" id="GO:0005886">
    <property type="term" value="C:plasma membrane"/>
    <property type="evidence" value="ECO:0007669"/>
    <property type="project" value="UniProtKB-SubCell"/>
</dbReference>
<evidence type="ECO:0000256" key="1">
    <source>
        <dbReference type="ARBA" id="ARBA00004651"/>
    </source>
</evidence>
<dbReference type="GO" id="GO:0015035">
    <property type="term" value="F:protein-disulfide reductase activity"/>
    <property type="evidence" value="ECO:0007669"/>
    <property type="project" value="TreeGrafter"/>
</dbReference>
<keyword evidence="3 8" id="KW-0812">Transmembrane</keyword>